<accession>A0A8B8GKG3</accession>
<dbReference type="AlphaFoldDB" id="A0A8B8GKG3"/>
<dbReference type="GeneID" id="112692925"/>
<proteinExistence type="predicted"/>
<dbReference type="OrthoDB" id="6583394at2759"/>
<evidence type="ECO:0000313" key="2">
    <source>
        <dbReference type="RefSeq" id="XP_025423533.1"/>
    </source>
</evidence>
<dbReference type="RefSeq" id="XP_025423533.1">
    <property type="nucleotide sequence ID" value="XM_025567748.1"/>
</dbReference>
<keyword evidence="1" id="KW-1185">Reference proteome</keyword>
<name>A0A8B8GKG3_9HEMI</name>
<organism evidence="1 2">
    <name type="scientific">Sipha flava</name>
    <name type="common">yellow sugarcane aphid</name>
    <dbReference type="NCBI Taxonomy" id="143950"/>
    <lineage>
        <taxon>Eukaryota</taxon>
        <taxon>Metazoa</taxon>
        <taxon>Ecdysozoa</taxon>
        <taxon>Arthropoda</taxon>
        <taxon>Hexapoda</taxon>
        <taxon>Insecta</taxon>
        <taxon>Pterygota</taxon>
        <taxon>Neoptera</taxon>
        <taxon>Paraneoptera</taxon>
        <taxon>Hemiptera</taxon>
        <taxon>Sternorrhyncha</taxon>
        <taxon>Aphidomorpha</taxon>
        <taxon>Aphidoidea</taxon>
        <taxon>Aphididae</taxon>
        <taxon>Sipha</taxon>
    </lineage>
</organism>
<gene>
    <name evidence="2" type="primary">LOC112692925</name>
</gene>
<reference evidence="2" key="1">
    <citation type="submission" date="2025-08" db="UniProtKB">
        <authorList>
            <consortium name="RefSeq"/>
        </authorList>
    </citation>
    <scope>IDENTIFICATION</scope>
    <source>
        <tissue evidence="2">Whole body</tissue>
    </source>
</reference>
<protein>
    <submittedName>
        <fullName evidence="2">Uncharacterized protein LOC112692925</fullName>
    </submittedName>
</protein>
<dbReference type="Proteomes" id="UP000694846">
    <property type="component" value="Unplaced"/>
</dbReference>
<sequence>MEVSKHFLELLTGIGYHVGHLPKDLWVNEERLPELQPVFALLVNKLSPKTNCVTPRELELYNALLSRYDQFSSLDQVLNSINRFYNATTKDSVICSSDLEALEKKILNSEQDLEKLKTCKDLYEYVDFVSYDNNV</sequence>
<evidence type="ECO:0000313" key="1">
    <source>
        <dbReference type="Proteomes" id="UP000694846"/>
    </source>
</evidence>